<dbReference type="OrthoDB" id="9765647at2"/>
<reference evidence="2 3" key="1">
    <citation type="journal article" date="2014" name="PLoS ONE">
        <title>The first complete genome sequence of the class fimbriimonadia in the phylum armatimonadetes.</title>
        <authorList>
            <person name="Hu Z.Y."/>
            <person name="Wang Y.Z."/>
            <person name="Im W.T."/>
            <person name="Wang S.Y."/>
            <person name="Zhao G.P."/>
            <person name="Zheng H.J."/>
            <person name="Quan Z.X."/>
        </authorList>
    </citation>
    <scope>NUCLEOTIDE SEQUENCE [LARGE SCALE GENOMIC DNA]</scope>
    <source>
        <strain evidence="2">Gsoil 348</strain>
    </source>
</reference>
<dbReference type="KEGG" id="fgi:OP10G_1772"/>
<proteinExistence type="predicted"/>
<keyword evidence="1" id="KW-0732">Signal</keyword>
<dbReference type="RefSeq" id="WP_025226266.1">
    <property type="nucleotide sequence ID" value="NZ_CP007139.1"/>
</dbReference>
<dbReference type="Proteomes" id="UP000027982">
    <property type="component" value="Chromosome"/>
</dbReference>
<dbReference type="AlphaFoldDB" id="A0A068NQX6"/>
<feature type="chain" id="PRO_5001651780" evidence="1">
    <location>
        <begin position="23"/>
        <end position="572"/>
    </location>
</feature>
<dbReference type="HOGENOM" id="CLU_492398_0_0_0"/>
<protein>
    <submittedName>
        <fullName evidence="2">Uncharacterized protein</fullName>
    </submittedName>
</protein>
<dbReference type="Gene3D" id="3.40.50.1820">
    <property type="entry name" value="alpha/beta hydrolase"/>
    <property type="match status" value="1"/>
</dbReference>
<evidence type="ECO:0000313" key="2">
    <source>
        <dbReference type="EMBL" id="AIE85140.1"/>
    </source>
</evidence>
<evidence type="ECO:0000256" key="1">
    <source>
        <dbReference type="SAM" id="SignalP"/>
    </source>
</evidence>
<name>A0A068NQX6_FIMGI</name>
<accession>A0A068NQX6</accession>
<sequence length="572" mass="62528">MNFCRFFCCSAALAGLTLVATAASGHRLGHWGGKPAQATAKIGIFDLAALRAVPLDPEVIKRTESAGVITEYVRFTSVPGVRVLTVLTYPSKAKALPGILFAQRFGAIERPADAKSGFVGISVAPPVGNDDPKRMDSVGGPKYSIQASYRQLFNRDPQQSYLYHHVVALVRAMDYLETRPEINLAKTSVMGQDWTGMVVSLMHALDNRPGGYFVWQGAGFYADADGNSGDLPSRISREAYEMYGPGEYAQYGTQPIFVASPLNSDLSQLDATIEFVKNLKSPKVLAYAPNRQEVQTKRNEFNGSGMWQTYFMNRGKDAPSIGSGAVSAVNGKVRYSCTADGQTSAYLLVSYGKPGNWTGRNWHRIPMKANGAVVSADVPIYDAKVPFYAIAQIGTRAYGDRGNVPIFVEPAKLGVTSSNATYPHEIFTGSADDEIYLATYGYYDKGLLFDQPGPAGMKAATVPVYWDGMVRIKNVEPAFWRGATEVVVWLKGQGQKLKAPLNAYLAYESQNSLDRDQVNFTPVTLLKIGDTFPATWKQYRIPLKGVANLPAVDSIFFDTDFKPLQIAGLSWR</sequence>
<dbReference type="InterPro" id="IPR029058">
    <property type="entry name" value="AB_hydrolase_fold"/>
</dbReference>
<keyword evidence="3" id="KW-1185">Reference proteome</keyword>
<feature type="signal peptide" evidence="1">
    <location>
        <begin position="1"/>
        <end position="22"/>
    </location>
</feature>
<evidence type="ECO:0000313" key="3">
    <source>
        <dbReference type="Proteomes" id="UP000027982"/>
    </source>
</evidence>
<dbReference type="SUPFAM" id="SSF53474">
    <property type="entry name" value="alpha/beta-Hydrolases"/>
    <property type="match status" value="1"/>
</dbReference>
<organism evidence="2 3">
    <name type="scientific">Fimbriimonas ginsengisoli Gsoil 348</name>
    <dbReference type="NCBI Taxonomy" id="661478"/>
    <lineage>
        <taxon>Bacteria</taxon>
        <taxon>Bacillati</taxon>
        <taxon>Armatimonadota</taxon>
        <taxon>Fimbriimonadia</taxon>
        <taxon>Fimbriimonadales</taxon>
        <taxon>Fimbriimonadaceae</taxon>
        <taxon>Fimbriimonas</taxon>
    </lineage>
</organism>
<gene>
    <name evidence="2" type="ORF">OP10G_1772</name>
</gene>
<dbReference type="EMBL" id="CP007139">
    <property type="protein sequence ID" value="AIE85140.1"/>
    <property type="molecule type" value="Genomic_DNA"/>
</dbReference>
<dbReference type="STRING" id="661478.OP10G_1772"/>